<dbReference type="Proteomes" id="UP000001349">
    <property type="component" value="Chromosome"/>
</dbReference>
<name>B8I148_RUMCH</name>
<reference evidence="1 2" key="1">
    <citation type="submission" date="2009-01" db="EMBL/GenBank/DDBJ databases">
        <title>Complete sequence of Clostridium cellulolyticum H10.</title>
        <authorList>
            <consortium name="US DOE Joint Genome Institute"/>
            <person name="Lucas S."/>
            <person name="Copeland A."/>
            <person name="Lapidus A."/>
            <person name="Glavina del Rio T."/>
            <person name="Dalin E."/>
            <person name="Tice H."/>
            <person name="Bruce D."/>
            <person name="Goodwin L."/>
            <person name="Pitluck S."/>
            <person name="Chertkov O."/>
            <person name="Saunders E."/>
            <person name="Brettin T."/>
            <person name="Detter J.C."/>
            <person name="Han C."/>
            <person name="Larimer F."/>
            <person name="Land M."/>
            <person name="Hauser L."/>
            <person name="Kyrpides N."/>
            <person name="Ivanova N."/>
            <person name="Zhou J."/>
            <person name="Richardson P."/>
        </authorList>
    </citation>
    <scope>NUCLEOTIDE SEQUENCE [LARGE SCALE GENOMIC DNA]</scope>
    <source>
        <strain evidence="2">ATCC 35319 / DSM 5812 / JCM 6584 / H10</strain>
    </source>
</reference>
<dbReference type="KEGG" id="cce:Ccel_3315"/>
<gene>
    <name evidence="1" type="ordered locus">Ccel_3315</name>
</gene>
<proteinExistence type="predicted"/>
<dbReference type="HOGENOM" id="CLU_140176_16_2_9"/>
<dbReference type="RefSeq" id="WP_015926656.1">
    <property type="nucleotide sequence ID" value="NC_011898.1"/>
</dbReference>
<protein>
    <submittedName>
        <fullName evidence="1">Prophage LambdaBa04, DNA binding protein, putative</fullName>
    </submittedName>
</protein>
<dbReference type="OrthoDB" id="1684751at2"/>
<dbReference type="EMBL" id="CP001348">
    <property type="protein sequence ID" value="ACL77604.1"/>
    <property type="molecule type" value="Genomic_DNA"/>
</dbReference>
<accession>B8I148</accession>
<sequence length="68" mass="8300">MSNYFNFPEILYPKHVQEILNWRKDQVYNLFRSKNFPSEKVGNKYFIPKDRFWAWMGKQIPLESQKGA</sequence>
<dbReference type="STRING" id="394503.Ccel_3315"/>
<dbReference type="AlphaFoldDB" id="B8I148"/>
<keyword evidence="2" id="KW-1185">Reference proteome</keyword>
<evidence type="ECO:0000313" key="2">
    <source>
        <dbReference type="Proteomes" id="UP000001349"/>
    </source>
</evidence>
<organism evidence="1 2">
    <name type="scientific">Ruminiclostridium cellulolyticum (strain ATCC 35319 / DSM 5812 / JCM 6584 / H10)</name>
    <name type="common">Clostridium cellulolyticum</name>
    <dbReference type="NCBI Taxonomy" id="394503"/>
    <lineage>
        <taxon>Bacteria</taxon>
        <taxon>Bacillati</taxon>
        <taxon>Bacillota</taxon>
        <taxon>Clostridia</taxon>
        <taxon>Eubacteriales</taxon>
        <taxon>Oscillospiraceae</taxon>
        <taxon>Ruminiclostridium</taxon>
    </lineage>
</organism>
<evidence type="ECO:0000313" key="1">
    <source>
        <dbReference type="EMBL" id="ACL77604.1"/>
    </source>
</evidence>
<dbReference type="eggNOG" id="ENOG502ZNWX">
    <property type="taxonomic scope" value="Bacteria"/>
</dbReference>